<feature type="non-terminal residue" evidence="3">
    <location>
        <position position="1"/>
    </location>
</feature>
<feature type="compositionally biased region" description="Polar residues" evidence="1">
    <location>
        <begin position="1"/>
        <end position="12"/>
    </location>
</feature>
<keyword evidence="4" id="KW-1185">Reference proteome</keyword>
<evidence type="ECO:0000256" key="2">
    <source>
        <dbReference type="SAM" id="Phobius"/>
    </source>
</evidence>
<reference evidence="3" key="1">
    <citation type="submission" date="2022-05" db="EMBL/GenBank/DDBJ databases">
        <title>The Musa troglodytarum L. genome provides insights into the mechanism of non-climacteric behaviour and enrichment of carotenoids.</title>
        <authorList>
            <person name="Wang J."/>
        </authorList>
    </citation>
    <scope>NUCLEOTIDE SEQUENCE</scope>
    <source>
        <tissue evidence="3">Leaf</tissue>
    </source>
</reference>
<proteinExistence type="predicted"/>
<feature type="compositionally biased region" description="Basic and acidic residues" evidence="1">
    <location>
        <begin position="63"/>
        <end position="72"/>
    </location>
</feature>
<dbReference type="Proteomes" id="UP001055439">
    <property type="component" value="Chromosome 10"/>
</dbReference>
<feature type="region of interest" description="Disordered" evidence="1">
    <location>
        <begin position="1"/>
        <end position="77"/>
    </location>
</feature>
<keyword evidence="2" id="KW-0472">Membrane</keyword>
<evidence type="ECO:0000313" key="3">
    <source>
        <dbReference type="EMBL" id="URD83450.1"/>
    </source>
</evidence>
<protein>
    <submittedName>
        <fullName evidence="3">Uncharacterized protein</fullName>
    </submittedName>
</protein>
<keyword evidence="2" id="KW-0812">Transmembrane</keyword>
<organism evidence="3 4">
    <name type="scientific">Musa troglodytarum</name>
    <name type="common">fe'i banana</name>
    <dbReference type="NCBI Taxonomy" id="320322"/>
    <lineage>
        <taxon>Eukaryota</taxon>
        <taxon>Viridiplantae</taxon>
        <taxon>Streptophyta</taxon>
        <taxon>Embryophyta</taxon>
        <taxon>Tracheophyta</taxon>
        <taxon>Spermatophyta</taxon>
        <taxon>Magnoliopsida</taxon>
        <taxon>Liliopsida</taxon>
        <taxon>Zingiberales</taxon>
        <taxon>Musaceae</taxon>
        <taxon>Musa</taxon>
    </lineage>
</organism>
<accession>A0A9E7EVL4</accession>
<evidence type="ECO:0000256" key="1">
    <source>
        <dbReference type="SAM" id="MobiDB-lite"/>
    </source>
</evidence>
<feature type="compositionally biased region" description="Low complexity" evidence="1">
    <location>
        <begin position="38"/>
        <end position="55"/>
    </location>
</feature>
<evidence type="ECO:0000313" key="4">
    <source>
        <dbReference type="Proteomes" id="UP001055439"/>
    </source>
</evidence>
<gene>
    <name evidence="3" type="ORF">MUK42_08174</name>
</gene>
<sequence>VTNRSVSRIQGTHSDDEEDDQRGEGLASSSSWRTGLVSMRGRSLASSGSSPSSSAVLTLMQEQRSREAKKADTTLPPTQFATPSSLSYVVTMLWELSSVAILPDPSTPDFACSAASVLRGLTEIRRPKLRITEKRRKANARPHFRSFRRYIIRKRKYFIIIIVIIIIFIFIIVITTTIIIITIIIIIIVSVIIHKRTPHTQCLE</sequence>
<keyword evidence="2" id="KW-1133">Transmembrane helix</keyword>
<feature type="transmembrane region" description="Helical" evidence="2">
    <location>
        <begin position="157"/>
        <end position="189"/>
    </location>
</feature>
<dbReference type="OrthoDB" id="807045at2759"/>
<dbReference type="EMBL" id="CP097503">
    <property type="protein sequence ID" value="URD83450.1"/>
    <property type="molecule type" value="Genomic_DNA"/>
</dbReference>
<name>A0A9E7EVL4_9LILI</name>
<dbReference type="AlphaFoldDB" id="A0A9E7EVL4"/>